<protein>
    <submittedName>
        <fullName evidence="5">Glyoxylate reductase</fullName>
        <ecNumber evidence="5">1.1.1.26</ecNumber>
    </submittedName>
</protein>
<keyword evidence="6" id="KW-1185">Reference proteome</keyword>
<evidence type="ECO:0000259" key="4">
    <source>
        <dbReference type="Pfam" id="PF02826"/>
    </source>
</evidence>
<dbReference type="SUPFAM" id="SSF52283">
    <property type="entry name" value="Formate/glycerate dehydrogenase catalytic domain-like"/>
    <property type="match status" value="1"/>
</dbReference>
<dbReference type="InterPro" id="IPR036291">
    <property type="entry name" value="NAD(P)-bd_dom_sf"/>
</dbReference>
<dbReference type="Proteomes" id="UP001172673">
    <property type="component" value="Unassembled WGS sequence"/>
</dbReference>
<reference evidence="5" key="1">
    <citation type="submission" date="2022-10" db="EMBL/GenBank/DDBJ databases">
        <title>Culturing micro-colonial fungi from biological soil crusts in the Mojave desert and describing Neophaeococcomyces mojavensis, and introducing the new genera and species Taxawa tesnikishii.</title>
        <authorList>
            <person name="Kurbessoian T."/>
            <person name="Stajich J.E."/>
        </authorList>
    </citation>
    <scope>NUCLEOTIDE SEQUENCE</scope>
    <source>
        <strain evidence="5">TK_41</strain>
    </source>
</reference>
<name>A0AA38XM11_9EURO</name>
<sequence length="298" mass="31931">MGKPKALLLGKLDHAQASWSALASIAELVTSSASNRADFIVECASGRLDGVVAICDRAPSSLATTGKYNEELLSALPASVKFICHNGAGYDNIDISACTARGILVSHCPRVVDDATADAALFLILATLRGFNNGILAIRKGAWTSSIPPEPLGRDPKGKTLGILGLGGIGRNLKKKAEVFGMRVVYHNRTRLSEEVADGAEYVEFDELLANSDVLSLNLPLNERTRNLISRKEFDKMKKGIIIVNTARGGVLDEEALVDAINRGQTKTSMEELTISNVRAALERKTLVSVVPEQAHLV</sequence>
<dbReference type="InterPro" id="IPR006140">
    <property type="entry name" value="D-isomer_DH_NAD-bd"/>
</dbReference>
<dbReference type="GO" id="GO:0051287">
    <property type="term" value="F:NAD binding"/>
    <property type="evidence" value="ECO:0007669"/>
    <property type="project" value="InterPro"/>
</dbReference>
<dbReference type="InterPro" id="IPR029753">
    <property type="entry name" value="D-isomer_DH_CS"/>
</dbReference>
<gene>
    <name evidence="5" type="primary">GOR1_1</name>
    <name evidence="5" type="ORF">H2200_001980</name>
</gene>
<dbReference type="Gene3D" id="3.40.50.720">
    <property type="entry name" value="NAD(P)-binding Rossmann-like Domain"/>
    <property type="match status" value="2"/>
</dbReference>
<dbReference type="PANTHER" id="PTHR10996">
    <property type="entry name" value="2-HYDROXYACID DEHYDROGENASE-RELATED"/>
    <property type="match status" value="1"/>
</dbReference>
<dbReference type="AlphaFoldDB" id="A0AA38XM11"/>
<dbReference type="CDD" id="cd12168">
    <property type="entry name" value="Mand_dh_like"/>
    <property type="match status" value="1"/>
</dbReference>
<dbReference type="Pfam" id="PF02826">
    <property type="entry name" value="2-Hacid_dh_C"/>
    <property type="match status" value="1"/>
</dbReference>
<evidence type="ECO:0000256" key="1">
    <source>
        <dbReference type="ARBA" id="ARBA00023002"/>
    </source>
</evidence>
<dbReference type="InterPro" id="IPR050223">
    <property type="entry name" value="D-isomer_2-hydroxyacid_DH"/>
</dbReference>
<dbReference type="InterPro" id="IPR006139">
    <property type="entry name" value="D-isomer_2_OHA_DH_cat_dom"/>
</dbReference>
<dbReference type="InterPro" id="IPR029752">
    <property type="entry name" value="D-isomer_DH_CS1"/>
</dbReference>
<dbReference type="PROSITE" id="PS00065">
    <property type="entry name" value="D_2_HYDROXYACID_DH_1"/>
    <property type="match status" value="1"/>
</dbReference>
<dbReference type="GO" id="GO:0016618">
    <property type="term" value="F:hydroxypyruvate reductase [NAD(P)H] activity"/>
    <property type="evidence" value="ECO:0007669"/>
    <property type="project" value="TreeGrafter"/>
</dbReference>
<feature type="domain" description="D-isomer specific 2-hydroxyacid dehydrogenase catalytic" evidence="3">
    <location>
        <begin position="64"/>
        <end position="291"/>
    </location>
</feature>
<dbReference type="EMBL" id="JAPDRK010000002">
    <property type="protein sequence ID" value="KAJ9615903.1"/>
    <property type="molecule type" value="Genomic_DNA"/>
</dbReference>
<dbReference type="PROSITE" id="PS00671">
    <property type="entry name" value="D_2_HYDROXYACID_DH_3"/>
    <property type="match status" value="1"/>
</dbReference>
<dbReference type="PANTHER" id="PTHR10996:SF269">
    <property type="entry name" value="HYPOTHETICAL D-ISOMER SPECIFIC 2-HYDROXYACID DEHYDROGENASE (EUROFUNG)"/>
    <property type="match status" value="1"/>
</dbReference>
<dbReference type="GO" id="GO:0030267">
    <property type="term" value="F:glyoxylate reductase (NADPH) activity"/>
    <property type="evidence" value="ECO:0007669"/>
    <property type="project" value="TreeGrafter"/>
</dbReference>
<comment type="similarity">
    <text evidence="2">Belongs to the D-isomer specific 2-hydroxyacid dehydrogenase family.</text>
</comment>
<accession>A0AA38XM11</accession>
<keyword evidence="1 2" id="KW-0560">Oxidoreductase</keyword>
<evidence type="ECO:0000259" key="3">
    <source>
        <dbReference type="Pfam" id="PF00389"/>
    </source>
</evidence>
<dbReference type="GO" id="GO:0005829">
    <property type="term" value="C:cytosol"/>
    <property type="evidence" value="ECO:0007669"/>
    <property type="project" value="TreeGrafter"/>
</dbReference>
<comment type="caution">
    <text evidence="5">The sequence shown here is derived from an EMBL/GenBank/DDBJ whole genome shotgun (WGS) entry which is preliminary data.</text>
</comment>
<dbReference type="PROSITE" id="PS00670">
    <property type="entry name" value="D_2_HYDROXYACID_DH_2"/>
    <property type="match status" value="1"/>
</dbReference>
<dbReference type="Pfam" id="PF00389">
    <property type="entry name" value="2-Hacid_dh"/>
    <property type="match status" value="1"/>
</dbReference>
<dbReference type="SUPFAM" id="SSF51735">
    <property type="entry name" value="NAD(P)-binding Rossmann-fold domains"/>
    <property type="match status" value="1"/>
</dbReference>
<evidence type="ECO:0000256" key="2">
    <source>
        <dbReference type="RuleBase" id="RU003719"/>
    </source>
</evidence>
<dbReference type="GO" id="GO:0047964">
    <property type="term" value="F:glyoxylate reductase (NADH) activity"/>
    <property type="evidence" value="ECO:0007669"/>
    <property type="project" value="UniProtKB-EC"/>
</dbReference>
<organism evidence="5 6">
    <name type="scientific">Cladophialophora chaetospira</name>
    <dbReference type="NCBI Taxonomy" id="386627"/>
    <lineage>
        <taxon>Eukaryota</taxon>
        <taxon>Fungi</taxon>
        <taxon>Dikarya</taxon>
        <taxon>Ascomycota</taxon>
        <taxon>Pezizomycotina</taxon>
        <taxon>Eurotiomycetes</taxon>
        <taxon>Chaetothyriomycetidae</taxon>
        <taxon>Chaetothyriales</taxon>
        <taxon>Herpotrichiellaceae</taxon>
        <taxon>Cladophialophora</taxon>
    </lineage>
</organism>
<evidence type="ECO:0000313" key="6">
    <source>
        <dbReference type="Proteomes" id="UP001172673"/>
    </source>
</evidence>
<feature type="domain" description="D-isomer specific 2-hydroxyacid dehydrogenase NAD-binding" evidence="4">
    <location>
        <begin position="122"/>
        <end position="266"/>
    </location>
</feature>
<evidence type="ECO:0000313" key="5">
    <source>
        <dbReference type="EMBL" id="KAJ9615903.1"/>
    </source>
</evidence>
<proteinExistence type="inferred from homology"/>
<dbReference type="EC" id="1.1.1.26" evidence="5"/>